<feature type="binding site" evidence="12">
    <location>
        <begin position="11"/>
        <end position="13"/>
    </location>
    <ligand>
        <name>substrate</name>
    </ligand>
</feature>
<dbReference type="GO" id="GO:0019303">
    <property type="term" value="P:D-ribose catabolic process"/>
    <property type="evidence" value="ECO:0007669"/>
    <property type="project" value="UniProtKB-UniRule"/>
</dbReference>
<dbReference type="GO" id="GO:0005524">
    <property type="term" value="F:ATP binding"/>
    <property type="evidence" value="ECO:0007669"/>
    <property type="project" value="UniProtKB-UniRule"/>
</dbReference>
<keyword evidence="10 12" id="KW-0630">Potassium</keyword>
<gene>
    <name evidence="12 14" type="primary">rbsK</name>
    <name evidence="14" type="ORF">E4100_03075</name>
</gene>
<dbReference type="NCBIfam" id="TIGR02152">
    <property type="entry name" value="D_ribokin_bact"/>
    <property type="match status" value="1"/>
</dbReference>
<dbReference type="GO" id="GO:0004747">
    <property type="term" value="F:ribokinase activity"/>
    <property type="evidence" value="ECO:0007669"/>
    <property type="project" value="UniProtKB-UniRule"/>
</dbReference>
<dbReference type="GO" id="GO:0005829">
    <property type="term" value="C:cytosol"/>
    <property type="evidence" value="ECO:0007669"/>
    <property type="project" value="TreeGrafter"/>
</dbReference>
<keyword evidence="7 12" id="KW-0418">Kinase</keyword>
<evidence type="ECO:0000313" key="14">
    <source>
        <dbReference type="EMBL" id="TFZ41095.1"/>
    </source>
</evidence>
<evidence type="ECO:0000256" key="10">
    <source>
        <dbReference type="ARBA" id="ARBA00022958"/>
    </source>
</evidence>
<dbReference type="GO" id="GO:0046872">
    <property type="term" value="F:metal ion binding"/>
    <property type="evidence" value="ECO:0007669"/>
    <property type="project" value="UniProtKB-KW"/>
</dbReference>
<name>A0A4Z0D876_9FIRM</name>
<evidence type="ECO:0000256" key="3">
    <source>
        <dbReference type="ARBA" id="ARBA00016943"/>
    </source>
</evidence>
<comment type="similarity">
    <text evidence="1">Belongs to the carbohydrate kinase pfkB family.</text>
</comment>
<comment type="similarity">
    <text evidence="12">Belongs to the carbohydrate kinase PfkB family. Ribokinase subfamily.</text>
</comment>
<dbReference type="InterPro" id="IPR011877">
    <property type="entry name" value="Ribokinase"/>
</dbReference>
<comment type="caution">
    <text evidence="14">The sequence shown here is derived from an EMBL/GenBank/DDBJ whole genome shotgun (WGS) entry which is preliminary data.</text>
</comment>
<dbReference type="PROSITE" id="PS00583">
    <property type="entry name" value="PFKB_KINASES_1"/>
    <property type="match status" value="1"/>
</dbReference>
<keyword evidence="15" id="KW-1185">Reference proteome</keyword>
<comment type="caution">
    <text evidence="12">Lacks conserved residue(s) required for the propagation of feature annotation.</text>
</comment>
<evidence type="ECO:0000256" key="8">
    <source>
        <dbReference type="ARBA" id="ARBA00022840"/>
    </source>
</evidence>
<comment type="subcellular location">
    <subcellularLocation>
        <location evidence="12">Cytoplasm</location>
    </subcellularLocation>
</comment>
<evidence type="ECO:0000259" key="13">
    <source>
        <dbReference type="Pfam" id="PF00294"/>
    </source>
</evidence>
<evidence type="ECO:0000256" key="5">
    <source>
        <dbReference type="ARBA" id="ARBA00022723"/>
    </source>
</evidence>
<evidence type="ECO:0000256" key="11">
    <source>
        <dbReference type="ARBA" id="ARBA00023277"/>
    </source>
</evidence>
<dbReference type="UniPathway" id="UPA00916">
    <property type="reaction ID" value="UER00889"/>
</dbReference>
<evidence type="ECO:0000256" key="9">
    <source>
        <dbReference type="ARBA" id="ARBA00022842"/>
    </source>
</evidence>
<feature type="binding site" evidence="12">
    <location>
        <position position="251"/>
    </location>
    <ligand>
        <name>substrate</name>
    </ligand>
</feature>
<keyword evidence="11 12" id="KW-0119">Carbohydrate metabolism</keyword>
<dbReference type="InterPro" id="IPR029056">
    <property type="entry name" value="Ribokinase-like"/>
</dbReference>
<accession>A0A4Z0D876</accession>
<dbReference type="HAMAP" id="MF_01987">
    <property type="entry name" value="Ribokinase"/>
    <property type="match status" value="1"/>
</dbReference>
<feature type="binding site" evidence="12">
    <location>
        <begin position="219"/>
        <end position="224"/>
    </location>
    <ligand>
        <name>ATP</name>
        <dbReference type="ChEBI" id="CHEBI:30616"/>
    </ligand>
</feature>
<evidence type="ECO:0000256" key="12">
    <source>
        <dbReference type="HAMAP-Rule" id="MF_01987"/>
    </source>
</evidence>
<feature type="domain" description="Carbohydrate kinase PfkB" evidence="13">
    <location>
        <begin position="1"/>
        <end position="293"/>
    </location>
</feature>
<reference evidence="14 15" key="1">
    <citation type="submission" date="2019-03" db="EMBL/GenBank/DDBJ databases">
        <title>Draft genome sequence data and analysis of a Fermenting Bacterium, Soehngenia longevitae strain 1933PT, isolated from petroleum reservoir in Azerbaijan.</title>
        <authorList>
            <person name="Grouzdev D.S."/>
            <person name="Bidzhieva S.K."/>
            <person name="Sokolova D.S."/>
            <person name="Tourova T.P."/>
            <person name="Poltaraus A.B."/>
            <person name="Nazina T.N."/>
        </authorList>
    </citation>
    <scope>NUCLEOTIDE SEQUENCE [LARGE SCALE GENOMIC DNA]</scope>
    <source>
        <strain evidence="14 15">1933P</strain>
    </source>
</reference>
<dbReference type="EMBL" id="SRIB01000003">
    <property type="protein sequence ID" value="TFZ41095.1"/>
    <property type="molecule type" value="Genomic_DNA"/>
</dbReference>
<comment type="subunit">
    <text evidence="12">Homodimer.</text>
</comment>
<evidence type="ECO:0000256" key="1">
    <source>
        <dbReference type="ARBA" id="ARBA00005380"/>
    </source>
</evidence>
<keyword evidence="4 12" id="KW-0808">Transferase</keyword>
<dbReference type="PANTHER" id="PTHR10584:SF166">
    <property type="entry name" value="RIBOKINASE"/>
    <property type="match status" value="1"/>
</dbReference>
<feature type="active site" description="Proton acceptor" evidence="12">
    <location>
        <position position="251"/>
    </location>
</feature>
<feature type="binding site" evidence="12">
    <location>
        <begin position="250"/>
        <end position="251"/>
    </location>
    <ligand>
        <name>ATP</name>
        <dbReference type="ChEBI" id="CHEBI:30616"/>
    </ligand>
</feature>
<evidence type="ECO:0000256" key="6">
    <source>
        <dbReference type="ARBA" id="ARBA00022741"/>
    </source>
</evidence>
<comment type="catalytic activity">
    <reaction evidence="12">
        <text>D-ribose + ATP = D-ribose 5-phosphate + ADP + H(+)</text>
        <dbReference type="Rhea" id="RHEA:13697"/>
        <dbReference type="ChEBI" id="CHEBI:15378"/>
        <dbReference type="ChEBI" id="CHEBI:30616"/>
        <dbReference type="ChEBI" id="CHEBI:47013"/>
        <dbReference type="ChEBI" id="CHEBI:78346"/>
        <dbReference type="ChEBI" id="CHEBI:456216"/>
        <dbReference type="EC" id="2.7.1.15"/>
    </reaction>
</comment>
<dbReference type="InterPro" id="IPR002139">
    <property type="entry name" value="Ribo/fructo_kinase"/>
</dbReference>
<feature type="binding site" evidence="12">
    <location>
        <position position="286"/>
    </location>
    <ligand>
        <name>K(+)</name>
        <dbReference type="ChEBI" id="CHEBI:29103"/>
    </ligand>
</feature>
<organism evidence="14 15">
    <name type="scientific">Soehngenia longivitae</name>
    <dbReference type="NCBI Taxonomy" id="2562294"/>
    <lineage>
        <taxon>Bacteria</taxon>
        <taxon>Bacillati</taxon>
        <taxon>Bacillota</taxon>
        <taxon>Tissierellia</taxon>
        <taxon>Tissierellales</taxon>
        <taxon>Tissierellaceae</taxon>
        <taxon>Soehngenia</taxon>
    </lineage>
</organism>
<feature type="binding site" evidence="12">
    <location>
        <position position="245"/>
    </location>
    <ligand>
        <name>K(+)</name>
        <dbReference type="ChEBI" id="CHEBI:29103"/>
    </ligand>
</feature>
<dbReference type="PROSITE" id="PS00584">
    <property type="entry name" value="PFKB_KINASES_2"/>
    <property type="match status" value="1"/>
</dbReference>
<dbReference type="PRINTS" id="PR00990">
    <property type="entry name" value="RIBOKINASE"/>
</dbReference>
<keyword evidence="9 12" id="KW-0460">Magnesium</keyword>
<dbReference type="SUPFAM" id="SSF53613">
    <property type="entry name" value="Ribokinase-like"/>
    <property type="match status" value="1"/>
</dbReference>
<evidence type="ECO:0000313" key="15">
    <source>
        <dbReference type="Proteomes" id="UP000298381"/>
    </source>
</evidence>
<dbReference type="EC" id="2.7.1.15" evidence="2 12"/>
<dbReference type="OrthoDB" id="9775849at2"/>
<dbReference type="Proteomes" id="UP000298381">
    <property type="component" value="Unassembled WGS sequence"/>
</dbReference>
<evidence type="ECO:0000256" key="4">
    <source>
        <dbReference type="ARBA" id="ARBA00022679"/>
    </source>
</evidence>
<evidence type="ECO:0000256" key="2">
    <source>
        <dbReference type="ARBA" id="ARBA00012035"/>
    </source>
</evidence>
<dbReference type="PANTHER" id="PTHR10584">
    <property type="entry name" value="SUGAR KINASE"/>
    <property type="match status" value="1"/>
</dbReference>
<dbReference type="RefSeq" id="WP_135270576.1">
    <property type="nucleotide sequence ID" value="NZ_SRIB01000003.1"/>
</dbReference>
<proteinExistence type="inferred from homology"/>
<protein>
    <recommendedName>
        <fullName evidence="3 12">Ribokinase</fullName>
        <shortName evidence="12">RK</shortName>
        <ecNumber evidence="2 12">2.7.1.15</ecNumber>
    </recommendedName>
</protein>
<evidence type="ECO:0000256" key="7">
    <source>
        <dbReference type="ARBA" id="ARBA00022777"/>
    </source>
</evidence>
<feature type="binding site" evidence="12">
    <location>
        <position position="281"/>
    </location>
    <ligand>
        <name>K(+)</name>
        <dbReference type="ChEBI" id="CHEBI:29103"/>
    </ligand>
</feature>
<keyword evidence="5 12" id="KW-0479">Metal-binding</keyword>
<feature type="binding site" evidence="12">
    <location>
        <begin position="39"/>
        <end position="43"/>
    </location>
    <ligand>
        <name>substrate</name>
    </ligand>
</feature>
<feature type="binding site" evidence="12">
    <location>
        <position position="284"/>
    </location>
    <ligand>
        <name>K(+)</name>
        <dbReference type="ChEBI" id="CHEBI:29103"/>
    </ligand>
</feature>
<dbReference type="Gene3D" id="3.40.1190.20">
    <property type="match status" value="1"/>
</dbReference>
<dbReference type="CDD" id="cd01174">
    <property type="entry name" value="ribokinase"/>
    <property type="match status" value="1"/>
</dbReference>
<dbReference type="InterPro" id="IPR002173">
    <property type="entry name" value="Carboh/pur_kinase_PfkB_CS"/>
</dbReference>
<feature type="binding site" evidence="12">
    <location>
        <position position="290"/>
    </location>
    <ligand>
        <name>K(+)</name>
        <dbReference type="ChEBI" id="CHEBI:29103"/>
    </ligand>
</feature>
<keyword evidence="12" id="KW-0963">Cytoplasm</keyword>
<dbReference type="Pfam" id="PF00294">
    <property type="entry name" value="PfkB"/>
    <property type="match status" value="1"/>
</dbReference>
<feature type="binding site" evidence="12">
    <location>
        <position position="247"/>
    </location>
    <ligand>
        <name>K(+)</name>
        <dbReference type="ChEBI" id="CHEBI:29103"/>
    </ligand>
</feature>
<feature type="binding site" evidence="12">
    <location>
        <position position="183"/>
    </location>
    <ligand>
        <name>ATP</name>
        <dbReference type="ChEBI" id="CHEBI:30616"/>
    </ligand>
</feature>
<comment type="activity regulation">
    <text evidence="12">Activated by a monovalent cation that binds near, but not in, the active site. The most likely occupant of the site in vivo is potassium. Ion binding induces a conformational change that may alter substrate affinity.</text>
</comment>
<comment type="pathway">
    <text evidence="12">Carbohydrate metabolism; D-ribose degradation; D-ribose 5-phosphate from beta-D-ribopyranose: step 2/2.</text>
</comment>
<keyword evidence="8 12" id="KW-0067">ATP-binding</keyword>
<sequence length="300" mass="32469">MGKIVVIGSINLDLVVEVDEIPKLGETVMGNSLSQIPGGKGANQAVAMAKLGCDVDFLGKVGNDNFADLVLESMRKAGVNTRNIKKENTSTGIALINVDKKANNNIIVIAGANGEVDETYLLGHEEIIKNADAVVFQLEIPIDTVKFGLKLAKRHNKLTVLNPAPAYELDDEIIENVDIIIPNEHELSRLTHMEIKNEIDLTVASKSLIERNVKKIIVTLGEKGALYVDKNTTKLYPAYKVNAVDSTAAGDAFIGGFVGNYIQTKDINKAIDMGQRTAAISIQRFGAQTSLPTLEEVLNF</sequence>
<keyword evidence="6 12" id="KW-0547">Nucleotide-binding</keyword>
<dbReference type="InterPro" id="IPR011611">
    <property type="entry name" value="PfkB_dom"/>
</dbReference>
<comment type="function">
    <text evidence="12">Catalyzes the phosphorylation of ribose at O-5 in a reaction requiring ATP and magnesium. The resulting D-ribose-5-phosphate can then be used either for sythesis of nucleotides, histidine, and tryptophan, or as a component of the pentose phosphate pathway.</text>
</comment>
<feature type="binding site" evidence="12">
    <location>
        <position position="139"/>
    </location>
    <ligand>
        <name>substrate</name>
    </ligand>
</feature>
<comment type="cofactor">
    <cofactor evidence="12">
        <name>Mg(2+)</name>
        <dbReference type="ChEBI" id="CHEBI:18420"/>
    </cofactor>
    <text evidence="12">Requires a divalent cation, most likely magnesium in vivo, as an electrophilic catalyst to aid phosphoryl group transfer. It is the chelate of the metal and the nucleotide that is the actual substrate.</text>
</comment>
<dbReference type="AlphaFoldDB" id="A0A4Z0D876"/>